<evidence type="ECO:0000313" key="13">
    <source>
        <dbReference type="Ensembl" id="ENSENLP00000034437.1"/>
    </source>
</evidence>
<dbReference type="InterPro" id="IPR006020">
    <property type="entry name" value="PTB/PI_dom"/>
</dbReference>
<dbReference type="Gene3D" id="2.30.29.30">
    <property type="entry name" value="Pleckstrin-homology domain (PH domain)/Phosphotyrosine-binding domain (PTB)"/>
    <property type="match status" value="1"/>
</dbReference>
<feature type="compositionally biased region" description="Low complexity" evidence="9">
    <location>
        <begin position="999"/>
        <end position="1009"/>
    </location>
</feature>
<dbReference type="GO" id="GO:0005925">
    <property type="term" value="C:focal adhesion"/>
    <property type="evidence" value="ECO:0007669"/>
    <property type="project" value="UniProtKB-SubCell"/>
</dbReference>
<dbReference type="SUPFAM" id="SSF55550">
    <property type="entry name" value="SH2 domain"/>
    <property type="match status" value="1"/>
</dbReference>
<evidence type="ECO:0000256" key="4">
    <source>
        <dbReference type="ARBA" id="ARBA00022801"/>
    </source>
</evidence>
<reference evidence="13" key="3">
    <citation type="submission" date="2025-09" db="UniProtKB">
        <authorList>
            <consortium name="Ensembl"/>
        </authorList>
    </citation>
    <scope>IDENTIFICATION</scope>
</reference>
<evidence type="ECO:0000256" key="6">
    <source>
        <dbReference type="ARBA" id="ARBA00022949"/>
    </source>
</evidence>
<dbReference type="SUPFAM" id="SSF52799">
    <property type="entry name" value="(Phosphotyrosine protein) phosphatases II"/>
    <property type="match status" value="1"/>
</dbReference>
<dbReference type="InterPro" id="IPR029023">
    <property type="entry name" value="Tensin_phosphatase"/>
</dbReference>
<dbReference type="PROSITE" id="PS50001">
    <property type="entry name" value="SH2"/>
    <property type="match status" value="1"/>
</dbReference>
<feature type="region of interest" description="Disordered" evidence="9">
    <location>
        <begin position="555"/>
        <end position="605"/>
    </location>
</feature>
<reference evidence="13" key="2">
    <citation type="submission" date="2025-08" db="UniProtKB">
        <authorList>
            <consortium name="Ensembl"/>
        </authorList>
    </citation>
    <scope>IDENTIFICATION</scope>
</reference>
<feature type="region of interest" description="Disordered" evidence="9">
    <location>
        <begin position="677"/>
        <end position="816"/>
    </location>
</feature>
<dbReference type="GO" id="GO:0004721">
    <property type="term" value="F:phosphoprotein phosphatase activity"/>
    <property type="evidence" value="ECO:0007669"/>
    <property type="project" value="UniProtKB-KW"/>
</dbReference>
<feature type="compositionally biased region" description="Polar residues" evidence="9">
    <location>
        <begin position="1204"/>
        <end position="1213"/>
    </location>
</feature>
<dbReference type="InterPro" id="IPR014020">
    <property type="entry name" value="Tensin_C2-dom"/>
</dbReference>
<feature type="domain" description="SH2" evidence="10">
    <location>
        <begin position="1323"/>
        <end position="1431"/>
    </location>
</feature>
<dbReference type="CDD" id="cd01213">
    <property type="entry name" value="PTB_tensin"/>
    <property type="match status" value="1"/>
</dbReference>
<feature type="region of interest" description="Disordered" evidence="9">
    <location>
        <begin position="1032"/>
        <end position="1268"/>
    </location>
</feature>
<dbReference type="SMART" id="SM00462">
    <property type="entry name" value="PTB"/>
    <property type="match status" value="1"/>
</dbReference>
<dbReference type="Ensembl" id="ENSENLT00000035381.1">
    <property type="protein sequence ID" value="ENSENLP00000034437.1"/>
    <property type="gene ID" value="ENSENLG00000015076.1"/>
</dbReference>
<dbReference type="PANTHER" id="PTHR45734">
    <property type="entry name" value="TENSIN"/>
    <property type="match status" value="1"/>
</dbReference>
<organism evidence="13 14">
    <name type="scientific">Echeneis naucrates</name>
    <name type="common">Live sharksucker</name>
    <dbReference type="NCBI Taxonomy" id="173247"/>
    <lineage>
        <taxon>Eukaryota</taxon>
        <taxon>Metazoa</taxon>
        <taxon>Chordata</taxon>
        <taxon>Craniata</taxon>
        <taxon>Vertebrata</taxon>
        <taxon>Euteleostomi</taxon>
        <taxon>Actinopterygii</taxon>
        <taxon>Neopterygii</taxon>
        <taxon>Teleostei</taxon>
        <taxon>Neoteleostei</taxon>
        <taxon>Acanthomorphata</taxon>
        <taxon>Carangaria</taxon>
        <taxon>Carangiformes</taxon>
        <taxon>Echeneidae</taxon>
        <taxon>Echeneis</taxon>
    </lineage>
</organism>
<evidence type="ECO:0000256" key="8">
    <source>
        <dbReference type="PROSITE-ProRule" id="PRU00191"/>
    </source>
</evidence>
<dbReference type="PANTHER" id="PTHR45734:SF3">
    <property type="entry name" value="TENSIN-1"/>
    <property type="match status" value="1"/>
</dbReference>
<dbReference type="Pfam" id="PF10409">
    <property type="entry name" value="PTEN_C2"/>
    <property type="match status" value="1"/>
</dbReference>
<dbReference type="PROSITE" id="PS51181">
    <property type="entry name" value="PPASE_TENSIN"/>
    <property type="match status" value="1"/>
</dbReference>
<dbReference type="InterPro" id="IPR033929">
    <property type="entry name" value="Tensin_PTB"/>
</dbReference>
<dbReference type="InterPro" id="IPR051484">
    <property type="entry name" value="Tensin_PTEN_phosphatase"/>
</dbReference>
<dbReference type="InterPro" id="IPR029021">
    <property type="entry name" value="Prot-tyrosine_phosphatase-like"/>
</dbReference>
<feature type="compositionally biased region" description="Polar residues" evidence="9">
    <location>
        <begin position="722"/>
        <end position="769"/>
    </location>
</feature>
<feature type="region of interest" description="Disordered" evidence="9">
    <location>
        <begin position="837"/>
        <end position="870"/>
    </location>
</feature>
<feature type="compositionally biased region" description="Polar residues" evidence="9">
    <location>
        <begin position="693"/>
        <end position="711"/>
    </location>
</feature>
<feature type="compositionally biased region" description="Polar residues" evidence="9">
    <location>
        <begin position="1111"/>
        <end position="1164"/>
    </location>
</feature>
<dbReference type="PROSITE" id="PS51182">
    <property type="entry name" value="C2_TENSIN"/>
    <property type="match status" value="1"/>
</dbReference>
<feature type="compositionally biased region" description="Polar residues" evidence="9">
    <location>
        <begin position="405"/>
        <end position="417"/>
    </location>
</feature>
<feature type="compositionally biased region" description="Polar residues" evidence="9">
    <location>
        <begin position="1037"/>
        <end position="1090"/>
    </location>
</feature>
<feature type="compositionally biased region" description="Polar residues" evidence="9">
    <location>
        <begin position="959"/>
        <end position="998"/>
    </location>
</feature>
<keyword evidence="3" id="KW-0597">Phosphoprotein</keyword>
<dbReference type="Gene3D" id="3.90.190.10">
    <property type="entry name" value="Protein tyrosine phosphatase superfamily"/>
    <property type="match status" value="1"/>
</dbReference>
<dbReference type="GO" id="GO:0010761">
    <property type="term" value="P:fibroblast migration"/>
    <property type="evidence" value="ECO:0007669"/>
    <property type="project" value="TreeGrafter"/>
</dbReference>
<evidence type="ECO:0000313" key="14">
    <source>
        <dbReference type="Proteomes" id="UP000472264"/>
    </source>
</evidence>
<dbReference type="InterPro" id="IPR011993">
    <property type="entry name" value="PH-like_dom_sf"/>
</dbReference>
<dbReference type="SMART" id="SM00404">
    <property type="entry name" value="PTPc_motif"/>
    <property type="match status" value="1"/>
</dbReference>
<feature type="compositionally biased region" description="Polar residues" evidence="9">
    <location>
        <begin position="555"/>
        <end position="586"/>
    </location>
</feature>
<evidence type="ECO:0000256" key="5">
    <source>
        <dbReference type="ARBA" id="ARBA00022912"/>
    </source>
</evidence>
<dbReference type="InterPro" id="IPR035892">
    <property type="entry name" value="C2_domain_sf"/>
</dbReference>
<evidence type="ECO:0000259" key="11">
    <source>
        <dbReference type="PROSITE" id="PS51181"/>
    </source>
</evidence>
<keyword evidence="6" id="KW-0965">Cell junction</keyword>
<evidence type="ECO:0000256" key="2">
    <source>
        <dbReference type="ARBA" id="ARBA00007881"/>
    </source>
</evidence>
<dbReference type="SMART" id="SM01326">
    <property type="entry name" value="PTEN_C2"/>
    <property type="match status" value="1"/>
</dbReference>
<keyword evidence="5" id="KW-0904">Protein phosphatase</keyword>
<evidence type="ECO:0000256" key="3">
    <source>
        <dbReference type="ARBA" id="ARBA00022553"/>
    </source>
</evidence>
<evidence type="ECO:0000256" key="1">
    <source>
        <dbReference type="ARBA" id="ARBA00004246"/>
    </source>
</evidence>
<protein>
    <recommendedName>
        <fullName evidence="15">Tensin 1b</fullName>
    </recommendedName>
</protein>
<proteinExistence type="inferred from homology"/>
<dbReference type="Gene3D" id="3.30.505.10">
    <property type="entry name" value="SH2 domain"/>
    <property type="match status" value="1"/>
</dbReference>
<evidence type="ECO:0000259" key="12">
    <source>
        <dbReference type="PROSITE" id="PS51182"/>
    </source>
</evidence>
<dbReference type="Proteomes" id="UP000472264">
    <property type="component" value="Chromosome 21"/>
</dbReference>
<dbReference type="InterPro" id="IPR035012">
    <property type="entry name" value="Tensin-like_SH2"/>
</dbReference>
<comment type="similarity">
    <text evidence="2">Belongs to the PTEN phosphatase protein family.</text>
</comment>
<evidence type="ECO:0000256" key="9">
    <source>
        <dbReference type="SAM" id="MobiDB-lite"/>
    </source>
</evidence>
<dbReference type="CDD" id="cd09927">
    <property type="entry name" value="SH2_Tensin_like"/>
    <property type="match status" value="1"/>
</dbReference>
<dbReference type="InterPro" id="IPR036860">
    <property type="entry name" value="SH2_dom_sf"/>
</dbReference>
<feature type="region of interest" description="Disordered" evidence="9">
    <location>
        <begin position="405"/>
        <end position="429"/>
    </location>
</feature>
<keyword evidence="7 8" id="KW-0727">SH2 domain</keyword>
<sequence length="1590" mass="172153">MDSRRRPSRSVSLLQALDESYELDLIYITERIISVSFPSSVDEQSYAANLREVASMLRSKHGHNYLLFNLSEKRYDISQLNPKVLDFGWPDHHAPALDKICSICKAMDTWLSADSHNVVVIHNKGNRGRTGVVVAAYMHYSNISASADQALDRFAMKRFYEDKVLPVGQPSQKRYVEYFSGLLSGHIKINNKPLFLHHVIMHGIPNFESKGGCRPFLKIYQAMQPIPGMVSDSQTSICITIEPGLLLKGDILLKCYHKRYRSPCRDVIFRVQFHTCAVHDLGIVFGKDELDETFKDDRFPEYGKVEFIFSFGPEKIHGTDHLENGPSVLVDYNTQDPLIRWDSYENFNQNCEDTTDEVIHTQGPLDGSLYAKVRKKESAEGTITANGLPPTAVDHALPAVDHALSVSSDSGNSTASIKTDRTDEAATATQIPQEKQELEQLLSGLEGPMHRQGYLPTSTSTVGGMLHLVPAQVHVNGHSSIDRETDILDDELPTSQEGNSVDSLGTFSSTDGRATPADLYYQCEPHINGQDHTPYLECSVPEKPLETIQAQVDRSNKSATLTSDSAPSLGTYMATQNGSMSRSQSFGAEPKSMPPAPARTTSSRDAVQRGLNVWQRFGVTEEPVTEGLTFTPPPVAVIPSHHSLPQFPHRHSASQQEIEQSIETLNLLMLDLEPSRSQVPKSQSVPVRENPVVVTTQPSFSQSQTRPSYQSDAAIHTHFSGPMSSQATLSSSAQISPGKPSTSEPASVQGSLTYSSETTGTSAPSQASPPVTGHIQLNPINTYPPSTLSHSAEVSDPQRSLSAASASPQPRDSEPEEVFNVEGLVAQRVAGVQARAASLDEPAALPRHRLTSDGHYQNSPDEGPSPDVQVRSPVSCVSPEFVNAIAMNPGGRPKERNMHSYREAFEEMEGGPISPTAIVGGRSPPGLAKTPLSALGLKPHNPAEILLNQTGSGFDHPSTESSVSTPSQPTTDSGFRSQTTESAYPTPTPSCQAVNTPTSSYLDSSSPASSYFGSTTPTLSYLGPNNLLGDYVASDQGLPTSEPSQTTLSNGSPCAQHRTNILGSSHSPVLQQRSKANQDVSIAGQQTSPANGFDVGMPGLMPGGSPVPTRRVSQGAQNSPVLSRQASLGLGSQRSPVLSRQPSLGQPLQSSPVLSRQPSVTHPQGSPVLGQHPSVSQVSQRSPSLDRHPMHSGYTTPDERHGNLSRQSSSSGYQGPPTPSFPISPAGYQDSGMMGVGVPFRQGSPAPAFQPQLPEKRRMSSGDRPNGALSYGTLNGKVMSPISAGGNLGYFHTLSDFSRFNMPDGSPESRLNVKFVQDTSKFWYKPDISREQAINLLREREPGAFVIRDSHSFRGAYGLAMKVASPPPSVHQNKKVDITNELVRHFLIESSPKGVKLKGCPNEPYFGCLSALVYQHAITPLALPCKLLIPTAELTEEAPEVTTTNPLAERLKQGAACNVLYINSVEMESLTGPQAVAKAISETLAANSPPTATVVHFKVSSQGITLTDNMRKIFFRRHYPSNTVTFCDIDPQDRKWSKPEGGTAKLFGFVARKQGSTTDNVSHLFAEMDPDQPASAIVNFVSKMIAAQKQ</sequence>
<dbReference type="InterPro" id="IPR000980">
    <property type="entry name" value="SH2"/>
</dbReference>
<dbReference type="Gene3D" id="2.60.40.1110">
    <property type="match status" value="1"/>
</dbReference>
<dbReference type="FunFam" id="3.30.505.10:FF:000002">
    <property type="entry name" value="Tensin 1"/>
    <property type="match status" value="1"/>
</dbReference>
<feature type="domain" description="Phosphatase tensin-type" evidence="11">
    <location>
        <begin position="14"/>
        <end position="186"/>
    </location>
</feature>
<feature type="region of interest" description="Disordered" evidence="9">
    <location>
        <begin position="945"/>
        <end position="1009"/>
    </location>
</feature>
<dbReference type="InterPro" id="IPR003595">
    <property type="entry name" value="Tyr_Pase_cat"/>
</dbReference>
<dbReference type="SMART" id="SM00252">
    <property type="entry name" value="SH2"/>
    <property type="match status" value="1"/>
</dbReference>
<feature type="compositionally biased region" description="Low complexity" evidence="9">
    <location>
        <begin position="1173"/>
        <end position="1183"/>
    </location>
</feature>
<evidence type="ECO:0008006" key="15">
    <source>
        <dbReference type="Google" id="ProtNLM"/>
    </source>
</evidence>
<dbReference type="Pfam" id="PF00017">
    <property type="entry name" value="SH2"/>
    <property type="match status" value="1"/>
</dbReference>
<comment type="subcellular location">
    <subcellularLocation>
        <location evidence="1">Cell junction</location>
        <location evidence="1">Focal adhesion</location>
    </subcellularLocation>
</comment>
<dbReference type="FunFam" id="3.90.190.10:FF:000010">
    <property type="entry name" value="tensin-1 isoform X2"/>
    <property type="match status" value="1"/>
</dbReference>
<dbReference type="SUPFAM" id="SSF49562">
    <property type="entry name" value="C2 domain (Calcium/lipid-binding domain, CaLB)"/>
    <property type="match status" value="1"/>
</dbReference>
<dbReference type="InterPro" id="IPR013625">
    <property type="entry name" value="PTB"/>
</dbReference>
<dbReference type="FunFam" id="2.30.29.30:FF:000039">
    <property type="entry name" value="Tensin 1"/>
    <property type="match status" value="1"/>
</dbReference>
<dbReference type="Pfam" id="PF08416">
    <property type="entry name" value="PTB"/>
    <property type="match status" value="1"/>
</dbReference>
<name>A0A665VSX2_ECHNA</name>
<accession>A0A665VSX2</accession>
<gene>
    <name evidence="13" type="primary">tns1b</name>
</gene>
<dbReference type="SUPFAM" id="SSF50729">
    <property type="entry name" value="PH domain-like"/>
    <property type="match status" value="1"/>
</dbReference>
<keyword evidence="4" id="KW-0378">Hydrolase</keyword>
<keyword evidence="14" id="KW-1185">Reference proteome</keyword>
<evidence type="ECO:0000259" key="10">
    <source>
        <dbReference type="PROSITE" id="PS50001"/>
    </source>
</evidence>
<feature type="compositionally biased region" description="Polar residues" evidence="9">
    <location>
        <begin position="778"/>
        <end position="810"/>
    </location>
</feature>
<reference evidence="13" key="1">
    <citation type="submission" date="2021-04" db="EMBL/GenBank/DDBJ databases">
        <authorList>
            <consortium name="Wellcome Sanger Institute Data Sharing"/>
        </authorList>
    </citation>
    <scope>NUCLEOTIDE SEQUENCE [LARGE SCALE GENOMIC DNA]</scope>
</reference>
<evidence type="ECO:0000256" key="7">
    <source>
        <dbReference type="ARBA" id="ARBA00022999"/>
    </source>
</evidence>
<feature type="domain" description="C2 tensin-type" evidence="12">
    <location>
        <begin position="191"/>
        <end position="312"/>
    </location>
</feature>